<evidence type="ECO:0000313" key="3">
    <source>
        <dbReference type="Proteomes" id="UP000808349"/>
    </source>
</evidence>
<comment type="caution">
    <text evidence="2">The sequence shown here is derived from an EMBL/GenBank/DDBJ whole genome shotgun (WGS) entry which is preliminary data.</text>
</comment>
<feature type="signal peptide" evidence="1">
    <location>
        <begin position="1"/>
        <end position="19"/>
    </location>
</feature>
<keyword evidence="1" id="KW-0732">Signal</keyword>
<name>A0A9D7XEQ2_9BACT</name>
<feature type="chain" id="PRO_5039239590" description="DUF5723 domain-containing protein" evidence="1">
    <location>
        <begin position="20"/>
        <end position="411"/>
    </location>
</feature>
<organism evidence="2 3">
    <name type="scientific">Candidatus Defluviibacterium haderslevense</name>
    <dbReference type="NCBI Taxonomy" id="2981993"/>
    <lineage>
        <taxon>Bacteria</taxon>
        <taxon>Pseudomonadati</taxon>
        <taxon>Bacteroidota</taxon>
        <taxon>Saprospiria</taxon>
        <taxon>Saprospirales</taxon>
        <taxon>Saprospiraceae</taxon>
        <taxon>Candidatus Defluviibacterium</taxon>
    </lineage>
</organism>
<gene>
    <name evidence="2" type="ORF">IPO85_10115</name>
</gene>
<dbReference type="AlphaFoldDB" id="A0A9D7XEQ2"/>
<evidence type="ECO:0000256" key="1">
    <source>
        <dbReference type="SAM" id="SignalP"/>
    </source>
</evidence>
<protein>
    <recommendedName>
        <fullName evidence="4">DUF5723 domain-containing protein</fullName>
    </recommendedName>
</protein>
<evidence type="ECO:0000313" key="2">
    <source>
        <dbReference type="EMBL" id="MBK9717851.1"/>
    </source>
</evidence>
<reference evidence="2 3" key="1">
    <citation type="submission" date="2020-10" db="EMBL/GenBank/DDBJ databases">
        <title>Connecting structure to function with the recovery of over 1000 high-quality activated sludge metagenome-assembled genomes encoding full-length rRNA genes using long-read sequencing.</title>
        <authorList>
            <person name="Singleton C.M."/>
            <person name="Petriglieri F."/>
            <person name="Kristensen J.M."/>
            <person name="Kirkegaard R.H."/>
            <person name="Michaelsen T.Y."/>
            <person name="Andersen M.H."/>
            <person name="Karst S.M."/>
            <person name="Dueholm M.S."/>
            <person name="Nielsen P.H."/>
            <person name="Albertsen M."/>
        </authorList>
    </citation>
    <scope>NUCLEOTIDE SEQUENCE [LARGE SCALE GENOMIC DNA]</scope>
    <source>
        <strain evidence="2">Ribe_18-Q3-R11-54_BAT3C.373</strain>
    </source>
</reference>
<evidence type="ECO:0008006" key="4">
    <source>
        <dbReference type="Google" id="ProtNLM"/>
    </source>
</evidence>
<dbReference type="Proteomes" id="UP000808349">
    <property type="component" value="Unassembled WGS sequence"/>
</dbReference>
<sequence length="411" mass="46789">MRYLLITLLFIYAYSTSTSQNLSLLNYQTNAFKNVIGIKTDFAVGSSDVSWGFTKKLIQGGEISKELKDQAFNQLLDLNSGGGLWTTGLYFGKQRSNYFGIKNSDWRIGINHIEYADAVFSKDYFGLLFFGNKKYENQAAKLNQLNYNYLSYSTLETGFIKTYHKIRFGIDLGLAIGHKSIEVVGNKGSIFTAQDGEFVDVDLDFTTSVTPNPFTSKSINGIGATSNFLLGFQLLNNGWIDFHINRLGFVRWNKNTIQSKLDTTTRIEGIEVQNLFDSIYINLKSFEAYQSEFIHKSNQPRTEKLPLQLGIKFTKIFWNDKMLFLGEVNYLPYSNISPSYDLYLHLKLNSHFSVGASTGIGGYNTFRMGLTSDLLINKSFLIQLYTRSFFWAIQEKNPTSFIVGASIRKYF</sequence>
<proteinExistence type="predicted"/>
<dbReference type="EMBL" id="JADKFW010000005">
    <property type="protein sequence ID" value="MBK9717851.1"/>
    <property type="molecule type" value="Genomic_DNA"/>
</dbReference>
<accession>A0A9D7XEQ2</accession>